<keyword evidence="4" id="KW-0804">Transcription</keyword>
<dbReference type="PROSITE" id="PS00658">
    <property type="entry name" value="FORK_HEAD_2"/>
    <property type="match status" value="1"/>
</dbReference>
<dbReference type="Proteomes" id="UP001148838">
    <property type="component" value="Unassembled WGS sequence"/>
</dbReference>
<keyword evidence="3 6" id="KW-0238">DNA-binding</keyword>
<dbReference type="PROSITE" id="PS50039">
    <property type="entry name" value="FORK_HEAD_3"/>
    <property type="match status" value="1"/>
</dbReference>
<feature type="compositionally biased region" description="Low complexity" evidence="7">
    <location>
        <begin position="174"/>
        <end position="191"/>
    </location>
</feature>
<dbReference type="InterPro" id="IPR030456">
    <property type="entry name" value="TF_fork_head_CS_2"/>
</dbReference>
<evidence type="ECO:0000259" key="8">
    <source>
        <dbReference type="PROSITE" id="PS50039"/>
    </source>
</evidence>
<organism evidence="9 10">
    <name type="scientific">Periplaneta americana</name>
    <name type="common">American cockroach</name>
    <name type="synonym">Blatta americana</name>
    <dbReference type="NCBI Taxonomy" id="6978"/>
    <lineage>
        <taxon>Eukaryota</taxon>
        <taxon>Metazoa</taxon>
        <taxon>Ecdysozoa</taxon>
        <taxon>Arthropoda</taxon>
        <taxon>Hexapoda</taxon>
        <taxon>Insecta</taxon>
        <taxon>Pterygota</taxon>
        <taxon>Neoptera</taxon>
        <taxon>Polyneoptera</taxon>
        <taxon>Dictyoptera</taxon>
        <taxon>Blattodea</taxon>
        <taxon>Blattoidea</taxon>
        <taxon>Blattidae</taxon>
        <taxon>Blattinae</taxon>
        <taxon>Periplaneta</taxon>
    </lineage>
</organism>
<feature type="region of interest" description="Disordered" evidence="7">
    <location>
        <begin position="248"/>
        <end position="268"/>
    </location>
</feature>
<keyword evidence="5 6" id="KW-0539">Nucleus</keyword>
<evidence type="ECO:0000256" key="6">
    <source>
        <dbReference type="PROSITE-ProRule" id="PRU00089"/>
    </source>
</evidence>
<dbReference type="InterPro" id="IPR036390">
    <property type="entry name" value="WH_DNA-bd_sf"/>
</dbReference>
<dbReference type="InterPro" id="IPR049624">
    <property type="entry name" value="FOXN1_4"/>
</dbReference>
<dbReference type="InterPro" id="IPR036388">
    <property type="entry name" value="WH-like_DNA-bd_sf"/>
</dbReference>
<accession>A0ABQ8T203</accession>
<evidence type="ECO:0000256" key="2">
    <source>
        <dbReference type="ARBA" id="ARBA00023015"/>
    </source>
</evidence>
<comment type="caution">
    <text evidence="9">The sequence shown here is derived from an EMBL/GenBank/DDBJ whole genome shotgun (WGS) entry which is preliminary data.</text>
</comment>
<evidence type="ECO:0000313" key="9">
    <source>
        <dbReference type="EMBL" id="KAJ4440515.1"/>
    </source>
</evidence>
<feature type="region of interest" description="Disordered" evidence="7">
    <location>
        <begin position="130"/>
        <end position="191"/>
    </location>
</feature>
<feature type="domain" description="Fork-head" evidence="8">
    <location>
        <begin position="284"/>
        <end position="381"/>
    </location>
</feature>
<comment type="subcellular location">
    <subcellularLocation>
        <location evidence="6">Nucleus</location>
    </subcellularLocation>
</comment>
<dbReference type="SMART" id="SM00339">
    <property type="entry name" value="FH"/>
    <property type="match status" value="1"/>
</dbReference>
<evidence type="ECO:0000256" key="1">
    <source>
        <dbReference type="ARBA" id="ARBA00022473"/>
    </source>
</evidence>
<protein>
    <recommendedName>
        <fullName evidence="8">Fork-head domain-containing protein</fullName>
    </recommendedName>
</protein>
<gene>
    <name evidence="9" type="ORF">ANN_08656</name>
</gene>
<evidence type="ECO:0000256" key="4">
    <source>
        <dbReference type="ARBA" id="ARBA00023163"/>
    </source>
</evidence>
<keyword evidence="10" id="KW-1185">Reference proteome</keyword>
<evidence type="ECO:0000256" key="5">
    <source>
        <dbReference type="ARBA" id="ARBA00023242"/>
    </source>
</evidence>
<keyword evidence="1" id="KW-0217">Developmental protein</keyword>
<dbReference type="Gene3D" id="1.10.10.10">
    <property type="entry name" value="Winged helix-like DNA-binding domain superfamily/Winged helix DNA-binding domain"/>
    <property type="match status" value="1"/>
</dbReference>
<keyword evidence="2" id="KW-0805">Transcription regulation</keyword>
<dbReference type="PANTHER" id="PTHR46721:SF3">
    <property type="entry name" value="FORKHEAD BOX N1"/>
    <property type="match status" value="1"/>
</dbReference>
<dbReference type="InterPro" id="IPR001766">
    <property type="entry name" value="Fork_head_dom"/>
</dbReference>
<proteinExistence type="predicted"/>
<feature type="compositionally biased region" description="Low complexity" evidence="7">
    <location>
        <begin position="130"/>
        <end position="166"/>
    </location>
</feature>
<feature type="non-terminal residue" evidence="9">
    <location>
        <position position="392"/>
    </location>
</feature>
<evidence type="ECO:0000313" key="10">
    <source>
        <dbReference type="Proteomes" id="UP001148838"/>
    </source>
</evidence>
<evidence type="ECO:0000256" key="7">
    <source>
        <dbReference type="SAM" id="MobiDB-lite"/>
    </source>
</evidence>
<name>A0ABQ8T203_PERAM</name>
<dbReference type="Pfam" id="PF00250">
    <property type="entry name" value="Forkhead"/>
    <property type="match status" value="1"/>
</dbReference>
<sequence length="392" mass="42464">MDLYLSAQDTLSLQEMLDCDIKTEIDSVLAGTDLSLSLSELPPLDLDEALGGPGDMTMWFTSNGCLHSGNSNSSNSNFNLDFVGSDAAAMMVNPSSVMPMTLVTVPPTTAFTNINSSNSSLLITSSSSASSLSPAEEQSTSFSSSSDASSRTETVTNFVRTLTTTTAPSCGSPTQSRQQGGRQQQQQQASTTIRIANATSSSQSNHVSTSSNSGLSSTLIKTVPIVSSSTKSTQHKQLTHIQVSSVRTIPVSQHQSSQKRQPHLNNNTKHFTADVDYDERPYPKPAYSYSCLIAMALKNSKTGSLPVSEIYNFMCEHFPYFKTAPNGWKNSVRHNLSLNKCFEKIEKPAGNGSQRKGCLWAMNPAKIAKMDEEVQKWSKKDPMAIRKAMICP</sequence>
<dbReference type="CDD" id="cd20030">
    <property type="entry name" value="FH_FOXN1-like"/>
    <property type="match status" value="1"/>
</dbReference>
<dbReference type="PANTHER" id="PTHR46721">
    <property type="entry name" value="FORKHEAD BOX PROTEIN N1"/>
    <property type="match status" value="1"/>
</dbReference>
<feature type="DNA-binding region" description="Fork-head" evidence="6">
    <location>
        <begin position="284"/>
        <end position="381"/>
    </location>
</feature>
<dbReference type="SUPFAM" id="SSF46785">
    <property type="entry name" value="Winged helix' DNA-binding domain"/>
    <property type="match status" value="1"/>
</dbReference>
<dbReference type="EMBL" id="JAJSOF020000017">
    <property type="protein sequence ID" value="KAJ4440515.1"/>
    <property type="molecule type" value="Genomic_DNA"/>
</dbReference>
<evidence type="ECO:0000256" key="3">
    <source>
        <dbReference type="ARBA" id="ARBA00023125"/>
    </source>
</evidence>
<dbReference type="PRINTS" id="PR00053">
    <property type="entry name" value="FORKHEAD"/>
</dbReference>
<reference evidence="9 10" key="1">
    <citation type="journal article" date="2022" name="Allergy">
        <title>Genome assembly and annotation of Periplaneta americana reveal a comprehensive cockroach allergen profile.</title>
        <authorList>
            <person name="Wang L."/>
            <person name="Xiong Q."/>
            <person name="Saelim N."/>
            <person name="Wang L."/>
            <person name="Nong W."/>
            <person name="Wan A.T."/>
            <person name="Shi M."/>
            <person name="Liu X."/>
            <person name="Cao Q."/>
            <person name="Hui J.H.L."/>
            <person name="Sookrung N."/>
            <person name="Leung T.F."/>
            <person name="Tungtrongchitr A."/>
            <person name="Tsui S.K.W."/>
        </authorList>
    </citation>
    <scope>NUCLEOTIDE SEQUENCE [LARGE SCALE GENOMIC DNA]</scope>
    <source>
        <strain evidence="9">PWHHKU_190912</strain>
    </source>
</reference>